<keyword evidence="8" id="KW-1185">Reference proteome</keyword>
<dbReference type="PROSITE" id="PS01005">
    <property type="entry name" value="FORMATE_NITRITE_TP_1"/>
    <property type="match status" value="1"/>
</dbReference>
<dbReference type="PANTHER" id="PTHR30520:SF6">
    <property type="entry name" value="FORMATE_NITRATE FAMILY TRANSPORTER (EUROFUNG)"/>
    <property type="match status" value="1"/>
</dbReference>
<dbReference type="Gene3D" id="1.20.1080.10">
    <property type="entry name" value="Glycerol uptake facilitator protein"/>
    <property type="match status" value="1"/>
</dbReference>
<dbReference type="PANTHER" id="PTHR30520">
    <property type="entry name" value="FORMATE TRANSPORTER-RELATED"/>
    <property type="match status" value="1"/>
</dbReference>
<dbReference type="AlphaFoldDB" id="A0A3N0ARQ9"/>
<feature type="transmembrane region" description="Helical" evidence="6">
    <location>
        <begin position="209"/>
        <end position="234"/>
    </location>
</feature>
<gene>
    <name evidence="7" type="ORF">DMP10_08270</name>
</gene>
<reference evidence="7 8" key="1">
    <citation type="journal article" date="2019" name="Microbiol. Resour. Announc.">
        <title>Draft Genome Sequences of Type Strains of Gordonibacter faecihominis, Paraeggerthella hongkongensis, Parvibacter caecicola,Slackia equolifaciens, Slackia faecicanis, and Slackia isoflavoniconvertens.</title>
        <authorList>
            <person name="Danylec N."/>
            <person name="Stoll D.A."/>
            <person name="Dotsch A."/>
            <person name="Huch M."/>
        </authorList>
    </citation>
    <scope>NUCLEOTIDE SEQUENCE [LARGE SCALE GENOMIC DNA]</scope>
    <source>
        <strain evidence="7 8">DSM 18785</strain>
    </source>
</reference>
<dbReference type="Pfam" id="PF01226">
    <property type="entry name" value="Form_Nir_trans"/>
    <property type="match status" value="1"/>
</dbReference>
<comment type="caution">
    <text evidence="7">The sequence shown here is derived from an EMBL/GenBank/DDBJ whole genome shotgun (WGS) entry which is preliminary data.</text>
</comment>
<comment type="similarity">
    <text evidence="5">Belongs to the FNT transporter (TC 1.A.16) family.</text>
</comment>
<dbReference type="InterPro" id="IPR023271">
    <property type="entry name" value="Aquaporin-like"/>
</dbReference>
<keyword evidence="2 6" id="KW-0812">Transmembrane</keyword>
<keyword evidence="4 6" id="KW-0472">Membrane</keyword>
<feature type="transmembrane region" description="Helical" evidence="6">
    <location>
        <begin position="266"/>
        <end position="291"/>
    </location>
</feature>
<evidence type="ECO:0000256" key="5">
    <source>
        <dbReference type="ARBA" id="ARBA00049660"/>
    </source>
</evidence>
<evidence type="ECO:0000256" key="4">
    <source>
        <dbReference type="ARBA" id="ARBA00023136"/>
    </source>
</evidence>
<dbReference type="GO" id="GO:0005886">
    <property type="term" value="C:plasma membrane"/>
    <property type="evidence" value="ECO:0007669"/>
    <property type="project" value="TreeGrafter"/>
</dbReference>
<evidence type="ECO:0000256" key="3">
    <source>
        <dbReference type="ARBA" id="ARBA00022989"/>
    </source>
</evidence>
<dbReference type="InterPro" id="IPR000292">
    <property type="entry name" value="For/NO2_transpt"/>
</dbReference>
<feature type="transmembrane region" description="Helical" evidence="6">
    <location>
        <begin position="175"/>
        <end position="197"/>
    </location>
</feature>
<comment type="subcellular location">
    <subcellularLocation>
        <location evidence="1">Membrane</location>
        <topology evidence="1">Multi-pass membrane protein</topology>
    </subcellularLocation>
</comment>
<evidence type="ECO:0000313" key="8">
    <source>
        <dbReference type="Proteomes" id="UP000278327"/>
    </source>
</evidence>
<name>A0A3N0ARQ9_9ACTN</name>
<evidence type="ECO:0000256" key="1">
    <source>
        <dbReference type="ARBA" id="ARBA00004141"/>
    </source>
</evidence>
<feature type="transmembrane region" description="Helical" evidence="6">
    <location>
        <begin position="90"/>
        <end position="118"/>
    </location>
</feature>
<proteinExistence type="inferred from homology"/>
<evidence type="ECO:0000256" key="2">
    <source>
        <dbReference type="ARBA" id="ARBA00022692"/>
    </source>
</evidence>
<organism evidence="7 8">
    <name type="scientific">Adlercreutzia equolifaciens subsp. celatus DSM 18785</name>
    <dbReference type="NCBI Taxonomy" id="1121021"/>
    <lineage>
        <taxon>Bacteria</taxon>
        <taxon>Bacillati</taxon>
        <taxon>Actinomycetota</taxon>
        <taxon>Coriobacteriia</taxon>
        <taxon>Eggerthellales</taxon>
        <taxon>Eggerthellaceae</taxon>
        <taxon>Adlercreutzia</taxon>
    </lineage>
</organism>
<dbReference type="Proteomes" id="UP000278327">
    <property type="component" value="Unassembled WGS sequence"/>
</dbReference>
<dbReference type="GO" id="GO:0015499">
    <property type="term" value="F:formate transmembrane transporter activity"/>
    <property type="evidence" value="ECO:0007669"/>
    <property type="project" value="TreeGrafter"/>
</dbReference>
<dbReference type="EMBL" id="QICA01000013">
    <property type="protein sequence ID" value="RNL37414.1"/>
    <property type="molecule type" value="Genomic_DNA"/>
</dbReference>
<feature type="transmembrane region" description="Helical" evidence="6">
    <location>
        <begin position="130"/>
        <end position="155"/>
    </location>
</feature>
<keyword evidence="3 6" id="KW-1133">Transmembrane helix</keyword>
<dbReference type="InterPro" id="IPR024002">
    <property type="entry name" value="For/NO2_transpt_CS"/>
</dbReference>
<sequence length="300" mass="32060">MMTQRQRLSREMICLSLIFTRRRATMSIFTPTEITDNYMKASVGKAASPAWRLFVLAVAAGLFIGLGGVTSSTAAHALDNAGMVRLVSGLIFPVGLMMVILMGTELFTGNALMITAALDGRITWERLFRNWAIVFAGNLVGAVLLAACMAFFGQLNIGGGDLAVYTAKVAAAKNGLPWMNAFVLGIFCNLMVCIAVYQANTAQDTAGRILGIFFPIMGFVLAGFEHCVADMYYVPAGIFAYMNPAYTGMIDAAGINVALLNFGDFIFANLIPVTLGNIVGGVAVGLVMYACHGTKRDSRK</sequence>
<protein>
    <submittedName>
        <fullName evidence="7">FdhC protein</fullName>
    </submittedName>
</protein>
<accession>A0A3N0ARQ9</accession>
<evidence type="ECO:0000313" key="7">
    <source>
        <dbReference type="EMBL" id="RNL37414.1"/>
    </source>
</evidence>
<feature type="transmembrane region" description="Helical" evidence="6">
    <location>
        <begin position="50"/>
        <end position="70"/>
    </location>
</feature>
<evidence type="ECO:0000256" key="6">
    <source>
        <dbReference type="SAM" id="Phobius"/>
    </source>
</evidence>